<feature type="compositionally biased region" description="Low complexity" evidence="1">
    <location>
        <begin position="435"/>
        <end position="446"/>
    </location>
</feature>
<dbReference type="PANTHER" id="PTHR11370">
    <property type="entry name" value="DNA-REPAIR PROTEIN XRCC1"/>
    <property type="match status" value="1"/>
</dbReference>
<dbReference type="GO" id="GO:0000012">
    <property type="term" value="P:single strand break repair"/>
    <property type="evidence" value="ECO:0007669"/>
    <property type="project" value="InterPro"/>
</dbReference>
<dbReference type="GO" id="GO:0005634">
    <property type="term" value="C:nucleus"/>
    <property type="evidence" value="ECO:0000318"/>
    <property type="project" value="GO_Central"/>
</dbReference>
<feature type="region of interest" description="Disordered" evidence="1">
    <location>
        <begin position="412"/>
        <end position="488"/>
    </location>
</feature>
<dbReference type="InParanoid" id="A0A7M7MXH2"/>
<dbReference type="KEGG" id="spu:584533"/>
<dbReference type="Pfam" id="PF01834">
    <property type="entry name" value="XRCC1_N"/>
    <property type="match status" value="1"/>
</dbReference>
<feature type="compositionally biased region" description="Gly residues" evidence="1">
    <location>
        <begin position="669"/>
        <end position="679"/>
    </location>
</feature>
<dbReference type="GeneID" id="584533"/>
<protein>
    <recommendedName>
        <fullName evidence="2">DNA-repair protein Xrcc1 N-terminal domain-containing protein</fullName>
    </recommendedName>
</protein>
<name>A0A7M7MXH2_STRPU</name>
<feature type="compositionally biased region" description="Basic residues" evidence="1">
    <location>
        <begin position="621"/>
        <end position="641"/>
    </location>
</feature>
<feature type="compositionally biased region" description="Low complexity" evidence="1">
    <location>
        <begin position="171"/>
        <end position="182"/>
    </location>
</feature>
<dbReference type="Proteomes" id="UP000007110">
    <property type="component" value="Unassembled WGS sequence"/>
</dbReference>
<dbReference type="EnsemblMetazoa" id="XM_030972083">
    <property type="protein sequence ID" value="XP_030827943"/>
    <property type="gene ID" value="LOC584533"/>
</dbReference>
<dbReference type="InterPro" id="IPR008979">
    <property type="entry name" value="Galactose-bd-like_sf"/>
</dbReference>
<feature type="compositionally biased region" description="Polar residues" evidence="1">
    <location>
        <begin position="424"/>
        <end position="434"/>
    </location>
</feature>
<dbReference type="RefSeq" id="XP_030827943.1">
    <property type="nucleotide sequence ID" value="XM_030972083.1"/>
</dbReference>
<dbReference type="OMA" id="SWMNSPA"/>
<dbReference type="Gene3D" id="2.60.120.260">
    <property type="entry name" value="Galactose-binding domain-like"/>
    <property type="match status" value="1"/>
</dbReference>
<keyword evidence="4" id="KW-1185">Reference proteome</keyword>
<feature type="compositionally biased region" description="Basic and acidic residues" evidence="1">
    <location>
        <begin position="152"/>
        <end position="170"/>
    </location>
</feature>
<feature type="compositionally biased region" description="Basic and acidic residues" evidence="1">
    <location>
        <begin position="461"/>
        <end position="471"/>
    </location>
</feature>
<proteinExistence type="predicted"/>
<evidence type="ECO:0000313" key="4">
    <source>
        <dbReference type="Proteomes" id="UP000007110"/>
    </source>
</evidence>
<reference evidence="3" key="2">
    <citation type="submission" date="2021-01" db="UniProtKB">
        <authorList>
            <consortium name="EnsemblMetazoa"/>
        </authorList>
    </citation>
    <scope>IDENTIFICATION</scope>
</reference>
<evidence type="ECO:0000259" key="2">
    <source>
        <dbReference type="Pfam" id="PF01834"/>
    </source>
</evidence>
<dbReference type="GO" id="GO:0006284">
    <property type="term" value="P:base-excision repair"/>
    <property type="evidence" value="ECO:0000318"/>
    <property type="project" value="GO_Central"/>
</dbReference>
<dbReference type="OrthoDB" id="25840at2759"/>
<dbReference type="SUPFAM" id="SSF49785">
    <property type="entry name" value="Galactose-binding domain-like"/>
    <property type="match status" value="1"/>
</dbReference>
<organism evidence="3 4">
    <name type="scientific">Strongylocentrotus purpuratus</name>
    <name type="common">Purple sea urchin</name>
    <dbReference type="NCBI Taxonomy" id="7668"/>
    <lineage>
        <taxon>Eukaryota</taxon>
        <taxon>Metazoa</taxon>
        <taxon>Echinodermata</taxon>
        <taxon>Eleutherozoa</taxon>
        <taxon>Echinozoa</taxon>
        <taxon>Echinoidea</taxon>
        <taxon>Euechinoidea</taxon>
        <taxon>Echinacea</taxon>
        <taxon>Camarodonta</taxon>
        <taxon>Echinidea</taxon>
        <taxon>Strongylocentrotidae</taxon>
        <taxon>Strongylocentrotus</taxon>
    </lineage>
</organism>
<dbReference type="PANTHER" id="PTHR11370:SF4">
    <property type="entry name" value="DNA-REPAIR PROTEIN XRCC1 N-TERMINAL DOMAIN-CONTAINING PROTEIN"/>
    <property type="match status" value="1"/>
</dbReference>
<reference evidence="4" key="1">
    <citation type="submission" date="2015-02" db="EMBL/GenBank/DDBJ databases">
        <title>Genome sequencing for Strongylocentrotus purpuratus.</title>
        <authorList>
            <person name="Murali S."/>
            <person name="Liu Y."/>
            <person name="Vee V."/>
            <person name="English A."/>
            <person name="Wang M."/>
            <person name="Skinner E."/>
            <person name="Han Y."/>
            <person name="Muzny D.M."/>
            <person name="Worley K.C."/>
            <person name="Gibbs R.A."/>
        </authorList>
    </citation>
    <scope>NUCLEOTIDE SEQUENCE</scope>
</reference>
<evidence type="ECO:0000256" key="1">
    <source>
        <dbReference type="SAM" id="MobiDB-lite"/>
    </source>
</evidence>
<feature type="compositionally biased region" description="Basic residues" evidence="1">
    <location>
        <begin position="680"/>
        <end position="690"/>
    </location>
</feature>
<evidence type="ECO:0000313" key="3">
    <source>
        <dbReference type="EnsemblMetazoa" id="XP_030827943"/>
    </source>
</evidence>
<dbReference type="AlphaFoldDB" id="A0A7M7MXH2"/>
<feature type="region of interest" description="Disordered" evidence="1">
    <location>
        <begin position="249"/>
        <end position="304"/>
    </location>
</feature>
<feature type="compositionally biased region" description="Low complexity" evidence="1">
    <location>
        <begin position="270"/>
        <end position="291"/>
    </location>
</feature>
<dbReference type="FunFam" id="2.60.120.260:FF:000025">
    <property type="entry name" value="DNA repair protein XRCC1 isoform X1"/>
    <property type="match status" value="1"/>
</dbReference>
<dbReference type="InterPro" id="IPR002706">
    <property type="entry name" value="Xrcc1_N"/>
</dbReference>
<dbReference type="GO" id="GO:0003684">
    <property type="term" value="F:damaged DNA binding"/>
    <property type="evidence" value="ECO:0007669"/>
    <property type="project" value="InterPro"/>
</dbReference>
<feature type="compositionally biased region" description="Polar residues" evidence="1">
    <location>
        <begin position="255"/>
        <end position="264"/>
    </location>
</feature>
<accession>A0A7M7MXH2</accession>
<feature type="domain" description="DNA-repair protein Xrcc1 N-terminal" evidence="2">
    <location>
        <begin position="1"/>
        <end position="148"/>
    </location>
</feature>
<feature type="region of interest" description="Disordered" evidence="1">
    <location>
        <begin position="152"/>
        <end position="192"/>
    </location>
</feature>
<feature type="region of interest" description="Disordered" evidence="1">
    <location>
        <begin position="564"/>
        <end position="716"/>
    </location>
</feature>
<sequence length="790" mass="84703">MAPVKLKNIVSFSSQDADHCARNLLETNQWRRWLCAPGDRSGSVQVEFQLERAVKIGFIDIGNYGSALIEILVRRSSASDDQFKTLVPTTSCMTPMDSKQGKNKTGVKMFSRDQLCEDAREEYWDRIKVVCRQPFKKDTQFGLAFIKISSMEQKETGGEDRQTDNMHTEIKQPVQKPKPVQKPQDRPSILSPSWKSNAAFQKTFNNINQGESTATSDLKDRLVRIESTSESKSQSGHSLGRAAQLILAASGKRSAPSSPSQTAPINKENPSASSPLATTPTASSSSSSSTSIKRGRGKNKISVLEQPPDDAVVLLEEQVKEFLAHIGPALKDATLTELRPKFESCLGRKLAKNEKAIFKRLAIHAVEALDDPAGTDIPDIGLRRTSKKENGWLQAKPTPSIPNIGLSNKDINSGWLHAKPSPNDGLSRNNKNTGSLQSKSSSVSSSPPLRDNHRVSYPGFEPKEPEVKGRDLPSWMNSPAAQSGEGKPCHKCGGLYPASRMNVHMLDCRGKRESTSVSSSASPATLLKRSANALVHGHPGDSSTKRHIGSAAGGVTTAMDGAMGYGMGMDGSEEDVCTPRRGRQGSKRGVNGRTGRGRGRNNDGQSGSASTPGRGPGQGRARGRGRGRGRGGAKAVTKKGKMPTSVEFIDASFSSDDEDDRATPSTSGRGRGQRGGRGQPRGRGRGRGRGRNSPSTDLPNPWTNVSPSRSDVTDDELDISHDPEPRMTFDLVPCPICMQKFPQYSIETHAAFCGESGGLPGGGPGGVGLGGFGALGGGFLRDVEAAIWVD</sequence>
<feature type="compositionally biased region" description="Polar residues" evidence="1">
    <location>
        <begin position="692"/>
        <end position="710"/>
    </location>
</feature>